<keyword evidence="2" id="KW-1133">Transmembrane helix</keyword>
<reference evidence="3" key="1">
    <citation type="submission" date="2020-11" db="EMBL/GenBank/DDBJ databases">
        <authorList>
            <person name="Tran Van P."/>
        </authorList>
    </citation>
    <scope>NUCLEOTIDE SEQUENCE</scope>
</reference>
<keyword evidence="2" id="KW-0812">Transmembrane</keyword>
<feature type="region of interest" description="Disordered" evidence="1">
    <location>
        <begin position="197"/>
        <end position="246"/>
    </location>
</feature>
<feature type="transmembrane region" description="Helical" evidence="2">
    <location>
        <begin position="7"/>
        <end position="28"/>
    </location>
</feature>
<proteinExistence type="predicted"/>
<name>A0A7R9EPM4_9NEOP</name>
<dbReference type="AlphaFoldDB" id="A0A7R9EPM4"/>
<feature type="compositionally biased region" description="Pro residues" evidence="1">
    <location>
        <begin position="200"/>
        <end position="220"/>
    </location>
</feature>
<feature type="compositionally biased region" description="Low complexity" evidence="1">
    <location>
        <begin position="221"/>
        <end position="233"/>
    </location>
</feature>
<evidence type="ECO:0000256" key="2">
    <source>
        <dbReference type="SAM" id="Phobius"/>
    </source>
</evidence>
<protein>
    <submittedName>
        <fullName evidence="3">Uncharacterized protein</fullName>
    </submittedName>
</protein>
<gene>
    <name evidence="3" type="ORF">TBIB3V08_LOCUS611</name>
</gene>
<evidence type="ECO:0000256" key="1">
    <source>
        <dbReference type="SAM" id="MobiDB-lite"/>
    </source>
</evidence>
<evidence type="ECO:0000313" key="3">
    <source>
        <dbReference type="EMBL" id="CAD7438012.1"/>
    </source>
</evidence>
<dbReference type="EMBL" id="OD564357">
    <property type="protein sequence ID" value="CAD7438012.1"/>
    <property type="molecule type" value="Genomic_DNA"/>
</dbReference>
<organism evidence="3">
    <name type="scientific">Timema bartmani</name>
    <dbReference type="NCBI Taxonomy" id="61472"/>
    <lineage>
        <taxon>Eukaryota</taxon>
        <taxon>Metazoa</taxon>
        <taxon>Ecdysozoa</taxon>
        <taxon>Arthropoda</taxon>
        <taxon>Hexapoda</taxon>
        <taxon>Insecta</taxon>
        <taxon>Pterygota</taxon>
        <taxon>Neoptera</taxon>
        <taxon>Polyneoptera</taxon>
        <taxon>Phasmatodea</taxon>
        <taxon>Timematodea</taxon>
        <taxon>Timematoidea</taxon>
        <taxon>Timematidae</taxon>
        <taxon>Timema</taxon>
    </lineage>
</organism>
<sequence length="262" mass="29196">MFAEGKAIVFRFAIFVGLASVVTTIIYYTPSPVRLPGRTAAFGNARWNEINKYKLRKRVGAYVSGPDIDLTHCGGGSTKVRCKGSDPGPNRWEILHHNYRFFPPPDRLWIQTNLLHELLSRHNSSSNIFPTVDPFWLGHVSPVIFNHVSVASLPLWFQDRPLVLLKRRGEVEGIHHVQDIGELDLLLRKLERRRLRRLTPSPPPPPAPTHPPATPSPPTRAPTTPASVAMAPPSATPAPPTSTPVRPCKKIRVVKINDLITI</sequence>
<accession>A0A7R9EPM4</accession>
<keyword evidence="2" id="KW-0472">Membrane</keyword>